<comment type="caution">
    <text evidence="1">The sequence shown here is derived from an EMBL/GenBank/DDBJ whole genome shotgun (WGS) entry which is preliminary data.</text>
</comment>
<name>A0A813F5Y6_POLGL</name>
<dbReference type="Proteomes" id="UP000626109">
    <property type="component" value="Unassembled WGS sequence"/>
</dbReference>
<evidence type="ECO:0000313" key="1">
    <source>
        <dbReference type="EMBL" id="CAE8607927.1"/>
    </source>
</evidence>
<sequence length="251" mass="27662">MSPRGSAFAQPFQCRPARKKTHFAALVAVVVAAIPSLCGSQAFSLMPSMVSKVLARTTLLARLGDSAAALPSTSSCSEDLRALVSSQPFVGYHFRKFLHEKGLEPTFQFAKIPEAIVQEFLALHDDGALEQFEVVSAETTAKLDDLREKDTQVLWYWGQICGQKAFGTTRPDAVPAQVVHEFLESFQAGTFERLEMASDSLVAEVRALQKSSSGKDLWNTFRGTYPGQANTRDPKLWPAEHVRRFLAQAKV</sequence>
<evidence type="ECO:0000313" key="3">
    <source>
        <dbReference type="Proteomes" id="UP000654075"/>
    </source>
</evidence>
<evidence type="ECO:0000313" key="2">
    <source>
        <dbReference type="EMBL" id="CAE8717141.1"/>
    </source>
</evidence>
<organism evidence="1 3">
    <name type="scientific">Polarella glacialis</name>
    <name type="common">Dinoflagellate</name>
    <dbReference type="NCBI Taxonomy" id="89957"/>
    <lineage>
        <taxon>Eukaryota</taxon>
        <taxon>Sar</taxon>
        <taxon>Alveolata</taxon>
        <taxon>Dinophyceae</taxon>
        <taxon>Suessiales</taxon>
        <taxon>Suessiaceae</taxon>
        <taxon>Polarella</taxon>
    </lineage>
</organism>
<keyword evidence="3" id="KW-1185">Reference proteome</keyword>
<dbReference type="Proteomes" id="UP000654075">
    <property type="component" value="Unassembled WGS sequence"/>
</dbReference>
<reference evidence="1" key="1">
    <citation type="submission" date="2021-02" db="EMBL/GenBank/DDBJ databases">
        <authorList>
            <person name="Dougan E. K."/>
            <person name="Rhodes N."/>
            <person name="Thang M."/>
            <person name="Chan C."/>
        </authorList>
    </citation>
    <scope>NUCLEOTIDE SEQUENCE</scope>
</reference>
<accession>A0A813F5Y6</accession>
<dbReference type="AlphaFoldDB" id="A0A813F5Y6"/>
<dbReference type="EMBL" id="CAJNNV010022207">
    <property type="protein sequence ID" value="CAE8607927.1"/>
    <property type="molecule type" value="Genomic_DNA"/>
</dbReference>
<protein>
    <submittedName>
        <fullName evidence="1">Uncharacterized protein</fullName>
    </submittedName>
</protein>
<gene>
    <name evidence="1" type="ORF">PGLA1383_LOCUS25831</name>
    <name evidence="2" type="ORF">PGLA2088_LOCUS39406</name>
</gene>
<dbReference type="EMBL" id="CAJNNW010033106">
    <property type="protein sequence ID" value="CAE8717141.1"/>
    <property type="molecule type" value="Genomic_DNA"/>
</dbReference>
<proteinExistence type="predicted"/>